<comment type="caution">
    <text evidence="1">The sequence shown here is derived from an EMBL/GenBank/DDBJ whole genome shotgun (WGS) entry which is preliminary data.</text>
</comment>
<sequence length="85" mass="9068">MSTKKASSGSTTEVRIGISDSTQELHIECELALDKVIEAVTIALDSGKSLTLTDIRGRQTVIANNKISFVEVGQSEERKVGFASA</sequence>
<proteinExistence type="predicted"/>
<evidence type="ECO:0000313" key="1">
    <source>
        <dbReference type="EMBL" id="KGA21326.1"/>
    </source>
</evidence>
<dbReference type="EMBL" id="JNSL01000009">
    <property type="protein sequence ID" value="KGA21326.1"/>
    <property type="molecule type" value="Genomic_DNA"/>
</dbReference>
<name>A0A094R2V8_9ZZZZ</name>
<dbReference type="Pfam" id="PF11305">
    <property type="entry name" value="DUF3107"/>
    <property type="match status" value="1"/>
</dbReference>
<gene>
    <name evidence="1" type="ORF">GM51_2865</name>
</gene>
<organism evidence="1">
    <name type="scientific">freshwater metagenome</name>
    <dbReference type="NCBI Taxonomy" id="449393"/>
    <lineage>
        <taxon>unclassified sequences</taxon>
        <taxon>metagenomes</taxon>
        <taxon>ecological metagenomes</taxon>
    </lineage>
</organism>
<dbReference type="InterPro" id="IPR021456">
    <property type="entry name" value="DUF3107"/>
</dbReference>
<evidence type="ECO:0008006" key="2">
    <source>
        <dbReference type="Google" id="ProtNLM"/>
    </source>
</evidence>
<accession>A0A094R2V8</accession>
<reference evidence="1" key="1">
    <citation type="submission" date="2014-06" db="EMBL/GenBank/DDBJ databases">
        <title>Key roles for freshwater Actinobacteria revealed by deep metagenomic sequencing.</title>
        <authorList>
            <person name="Ghai R."/>
            <person name="Mizuno C.M."/>
            <person name="Picazo A."/>
            <person name="Camacho A."/>
            <person name="Rodriguez-Valera F."/>
        </authorList>
    </citation>
    <scope>NUCLEOTIDE SEQUENCE</scope>
</reference>
<dbReference type="AlphaFoldDB" id="A0A094R2V8"/>
<protein>
    <recommendedName>
        <fullName evidence="2">ATP-binding protein</fullName>
    </recommendedName>
</protein>